<protein>
    <submittedName>
        <fullName evidence="3">RB_A domain-containing protein</fullName>
    </submittedName>
</protein>
<feature type="compositionally biased region" description="Low complexity" evidence="1">
    <location>
        <begin position="471"/>
        <end position="481"/>
    </location>
</feature>
<evidence type="ECO:0000313" key="2">
    <source>
        <dbReference type="Proteomes" id="UP000050795"/>
    </source>
</evidence>
<dbReference type="AlphaFoldDB" id="A0AA85J595"/>
<evidence type="ECO:0000313" key="3">
    <source>
        <dbReference type="WBParaSite" id="TREG1_12500.1"/>
    </source>
</evidence>
<reference evidence="2" key="1">
    <citation type="submission" date="2022-06" db="EMBL/GenBank/DDBJ databases">
        <authorList>
            <person name="Berger JAMES D."/>
            <person name="Berger JAMES D."/>
        </authorList>
    </citation>
    <scope>NUCLEOTIDE SEQUENCE [LARGE SCALE GENOMIC DNA]</scope>
</reference>
<dbReference type="Proteomes" id="UP000050795">
    <property type="component" value="Unassembled WGS sequence"/>
</dbReference>
<feature type="compositionally biased region" description="Polar residues" evidence="1">
    <location>
        <begin position="420"/>
        <end position="440"/>
    </location>
</feature>
<proteinExistence type="predicted"/>
<name>A0AA85J595_TRIRE</name>
<dbReference type="WBParaSite" id="TREG1_12500.1">
    <property type="protein sequence ID" value="TREG1_12500.1"/>
    <property type="gene ID" value="TREG1_12500"/>
</dbReference>
<sequence length="513" mass="58049">MAASYFLFAMYTRYIPLSIIQTAVNRYLENAKNKLDKYLNQKYATASNVIIESLPSISGLPLSAFLNRMLGIAPLVQPANTSIENILGEICEKLSTQDVEASETIRKTPYDEKISALRTLCQISANPDNRQAFEEWLNMHSGLMNECIASTLSTEHRDLIQEACYTVAYLARVYRFKMYDKIEVVIATLVRTLAVLLLPWENYVEQYREAKERHNDMELARGRSILFHYPQMQCSFSEASHRVIGCIYYTLGDLIFSLPSPKLICFFECRIFRRKEMTRTLLFTILHVIILNLSELRSEAEKLSSEEGTISVTEPSGGKKYQIHSEAMWNELPANLYSDIIRVYNDRNRTNKVMITEIMAMLRAEAPEKLPLFEEATLKALELYTGGSAGRVGETYQIGRTAGRENDVSGTSSGRRGRSNLTHDTSGLTTKPTATSQITTDKARKSGHSSNELSLIEAQKKSDDVSDESSDFSTSSNTYSTVFTRTDSHLQRKSFIPPKLPNLIPPKNPRKKD</sequence>
<evidence type="ECO:0000256" key="1">
    <source>
        <dbReference type="SAM" id="MobiDB-lite"/>
    </source>
</evidence>
<accession>A0AA85J595</accession>
<organism evidence="2 3">
    <name type="scientific">Trichobilharzia regenti</name>
    <name type="common">Nasal bird schistosome</name>
    <dbReference type="NCBI Taxonomy" id="157069"/>
    <lineage>
        <taxon>Eukaryota</taxon>
        <taxon>Metazoa</taxon>
        <taxon>Spiralia</taxon>
        <taxon>Lophotrochozoa</taxon>
        <taxon>Platyhelminthes</taxon>
        <taxon>Trematoda</taxon>
        <taxon>Digenea</taxon>
        <taxon>Strigeidida</taxon>
        <taxon>Schistosomatoidea</taxon>
        <taxon>Schistosomatidae</taxon>
        <taxon>Trichobilharzia</taxon>
    </lineage>
</organism>
<keyword evidence="2" id="KW-1185">Reference proteome</keyword>
<reference evidence="3" key="2">
    <citation type="submission" date="2023-11" db="UniProtKB">
        <authorList>
            <consortium name="WormBaseParasite"/>
        </authorList>
    </citation>
    <scope>IDENTIFICATION</scope>
</reference>
<feature type="region of interest" description="Disordered" evidence="1">
    <location>
        <begin position="396"/>
        <end position="513"/>
    </location>
</feature>
<feature type="compositionally biased region" description="Pro residues" evidence="1">
    <location>
        <begin position="498"/>
        <end position="507"/>
    </location>
</feature>